<dbReference type="OrthoDB" id="1750137at2759"/>
<dbReference type="Gramene" id="rna35864">
    <property type="protein sequence ID" value="RHN51431.1"/>
    <property type="gene ID" value="gene35864"/>
</dbReference>
<dbReference type="AlphaFoldDB" id="A0A396HFW0"/>
<organism evidence="2">
    <name type="scientific">Medicago truncatula</name>
    <name type="common">Barrel medic</name>
    <name type="synonym">Medicago tribuloides</name>
    <dbReference type="NCBI Taxonomy" id="3880"/>
    <lineage>
        <taxon>Eukaryota</taxon>
        <taxon>Viridiplantae</taxon>
        <taxon>Streptophyta</taxon>
        <taxon>Embryophyta</taxon>
        <taxon>Tracheophyta</taxon>
        <taxon>Spermatophyta</taxon>
        <taxon>Magnoliopsida</taxon>
        <taxon>eudicotyledons</taxon>
        <taxon>Gunneridae</taxon>
        <taxon>Pentapetalae</taxon>
        <taxon>rosids</taxon>
        <taxon>fabids</taxon>
        <taxon>Fabales</taxon>
        <taxon>Fabaceae</taxon>
        <taxon>Papilionoideae</taxon>
        <taxon>50 kb inversion clade</taxon>
        <taxon>NPAAA clade</taxon>
        <taxon>Hologalegina</taxon>
        <taxon>IRL clade</taxon>
        <taxon>Trifolieae</taxon>
        <taxon>Medicago</taxon>
    </lineage>
</organism>
<proteinExistence type="predicted"/>
<reference evidence="2" key="1">
    <citation type="journal article" date="2018" name="Nat. Plants">
        <title>Whole-genome landscape of Medicago truncatula symbiotic genes.</title>
        <authorList>
            <person name="Pecrix Y."/>
            <person name="Gamas P."/>
            <person name="Carrere S."/>
        </authorList>
    </citation>
    <scope>NUCLEOTIDE SEQUENCE</scope>
    <source>
        <tissue evidence="2">Leaves</tissue>
    </source>
</reference>
<evidence type="ECO:0000313" key="2">
    <source>
        <dbReference type="EMBL" id="RHN51431.1"/>
    </source>
</evidence>
<feature type="transmembrane region" description="Helical" evidence="1">
    <location>
        <begin position="152"/>
        <end position="172"/>
    </location>
</feature>
<dbReference type="Proteomes" id="UP000265566">
    <property type="component" value="Chromosome 6"/>
</dbReference>
<dbReference type="EMBL" id="PSQE01000006">
    <property type="protein sequence ID" value="RHN51431.1"/>
    <property type="molecule type" value="Genomic_DNA"/>
</dbReference>
<accession>A0A396HFW0</accession>
<protein>
    <submittedName>
        <fullName evidence="2">Uncharacterized protein</fullName>
    </submittedName>
</protein>
<keyword evidence="1" id="KW-1133">Transmembrane helix</keyword>
<sequence>MNIPLMYGLSRSAWEHCNYLIHSWILNSVSRQIAQTIVFHEYAIDVWIELQERLSKVGRVIISSLHSVINNLKQGKKLCLITCAHPCRCESMRSARNFCLEDEVIQFLTRLNDTFEVVKNPVLLMDPLPSINKVYSLVTQEESNNHGVTAHFLTRIIILLIFVIKNMVSLMLTRMNI</sequence>
<dbReference type="PANTHER" id="PTHR37610:SF55">
    <property type="entry name" value="RETROTRANSPOSON COPIA-LIKE N-TERMINAL DOMAIN-CONTAINING PROTEIN"/>
    <property type="match status" value="1"/>
</dbReference>
<name>A0A396HFW0_MEDTR</name>
<keyword evidence="1" id="KW-0812">Transmembrane</keyword>
<evidence type="ECO:0000256" key="1">
    <source>
        <dbReference type="SAM" id="Phobius"/>
    </source>
</evidence>
<gene>
    <name evidence="2" type="ORF">MtrunA17_Chr6g0468481</name>
</gene>
<dbReference type="PANTHER" id="PTHR37610">
    <property type="entry name" value="CCHC-TYPE DOMAIN-CONTAINING PROTEIN"/>
    <property type="match status" value="1"/>
</dbReference>
<keyword evidence="1" id="KW-0472">Membrane</keyword>
<comment type="caution">
    <text evidence="2">The sequence shown here is derived from an EMBL/GenBank/DDBJ whole genome shotgun (WGS) entry which is preliminary data.</text>
</comment>